<dbReference type="InterPro" id="IPR014004">
    <property type="entry name" value="Transpt-assoc_nodulatn_dom_bac"/>
</dbReference>
<feature type="signal peptide" evidence="2">
    <location>
        <begin position="1"/>
        <end position="22"/>
    </location>
</feature>
<protein>
    <submittedName>
        <fullName evidence="4">BON domain-containing protein</fullName>
    </submittedName>
</protein>
<evidence type="ECO:0000313" key="4">
    <source>
        <dbReference type="EMBL" id="MFC0266954.1"/>
    </source>
</evidence>
<proteinExistence type="predicted"/>
<dbReference type="SMART" id="SM00749">
    <property type="entry name" value="BON"/>
    <property type="match status" value="2"/>
</dbReference>
<feature type="chain" id="PRO_5046358598" evidence="2">
    <location>
        <begin position="23"/>
        <end position="185"/>
    </location>
</feature>
<evidence type="ECO:0000259" key="3">
    <source>
        <dbReference type="PROSITE" id="PS50914"/>
    </source>
</evidence>
<accession>A0ABV6G064</accession>
<name>A0ABV6G064_9GAMM</name>
<dbReference type="PROSITE" id="PS50914">
    <property type="entry name" value="BON"/>
    <property type="match status" value="2"/>
</dbReference>
<evidence type="ECO:0000256" key="2">
    <source>
        <dbReference type="SAM" id="SignalP"/>
    </source>
</evidence>
<sequence>MNKFASATLLLGLMLLLGGCSSITGSSGYGTRTDYAIAQDTETARALWDRIRDSEAFDNAHINVDVYNGLTLLTGQVPEERLKQIADELAANTQGVRHLRNELTVGPNTSTQRRLRDTWITARIKTRLAAGGRLDPDRVRIMTENATVYLMGLVRPAEAEYLVNLASDTGGVEGIVRVFQYIDQA</sequence>
<dbReference type="InterPro" id="IPR051686">
    <property type="entry name" value="Lipoprotein_DolP"/>
</dbReference>
<keyword evidence="1 2" id="KW-0732">Signal</keyword>
<dbReference type="Gene3D" id="3.30.1340.30">
    <property type="match status" value="1"/>
</dbReference>
<dbReference type="Pfam" id="PF04972">
    <property type="entry name" value="BON"/>
    <property type="match status" value="2"/>
</dbReference>
<reference evidence="4 5" key="1">
    <citation type="submission" date="2024-09" db="EMBL/GenBank/DDBJ databases">
        <authorList>
            <person name="Sun Q."/>
            <person name="Mori K."/>
        </authorList>
    </citation>
    <scope>NUCLEOTIDE SEQUENCE [LARGE SCALE GENOMIC DNA]</scope>
    <source>
        <strain evidence="4 5">CCM 7415</strain>
    </source>
</reference>
<dbReference type="PANTHER" id="PTHR34606:SF4">
    <property type="entry name" value="OUTER MEMBRANE LIPOPROTEIN DOLP"/>
    <property type="match status" value="1"/>
</dbReference>
<comment type="caution">
    <text evidence="4">The sequence shown here is derived from an EMBL/GenBank/DDBJ whole genome shotgun (WGS) entry which is preliminary data.</text>
</comment>
<evidence type="ECO:0000313" key="5">
    <source>
        <dbReference type="Proteomes" id="UP001589814"/>
    </source>
</evidence>
<dbReference type="EMBL" id="JBHLVX010000011">
    <property type="protein sequence ID" value="MFC0266954.1"/>
    <property type="molecule type" value="Genomic_DNA"/>
</dbReference>
<feature type="domain" description="BON" evidence="3">
    <location>
        <begin position="116"/>
        <end position="183"/>
    </location>
</feature>
<dbReference type="Proteomes" id="UP001589814">
    <property type="component" value="Unassembled WGS sequence"/>
</dbReference>
<dbReference type="InterPro" id="IPR007055">
    <property type="entry name" value="BON_dom"/>
</dbReference>
<keyword evidence="5" id="KW-1185">Reference proteome</keyword>
<organism evidence="4 5">
    <name type="scientific">Kushneria aurantia</name>
    <dbReference type="NCBI Taxonomy" id="504092"/>
    <lineage>
        <taxon>Bacteria</taxon>
        <taxon>Pseudomonadati</taxon>
        <taxon>Pseudomonadota</taxon>
        <taxon>Gammaproteobacteria</taxon>
        <taxon>Oceanospirillales</taxon>
        <taxon>Halomonadaceae</taxon>
        <taxon>Kushneria</taxon>
    </lineage>
</organism>
<gene>
    <name evidence="4" type="ORF">ACFFHW_02895</name>
</gene>
<dbReference type="PROSITE" id="PS51257">
    <property type="entry name" value="PROKAR_LIPOPROTEIN"/>
    <property type="match status" value="1"/>
</dbReference>
<evidence type="ECO:0000256" key="1">
    <source>
        <dbReference type="ARBA" id="ARBA00022729"/>
    </source>
</evidence>
<dbReference type="RefSeq" id="WP_033195709.1">
    <property type="nucleotide sequence ID" value="NZ_JBHLVX010000011.1"/>
</dbReference>
<dbReference type="PANTHER" id="PTHR34606">
    <property type="entry name" value="BON DOMAIN-CONTAINING PROTEIN"/>
    <property type="match status" value="1"/>
</dbReference>
<feature type="domain" description="BON" evidence="3">
    <location>
        <begin position="39"/>
        <end position="107"/>
    </location>
</feature>